<keyword evidence="2" id="KW-0560">Oxidoreductase</keyword>
<dbReference type="PROSITE" id="PS51725">
    <property type="entry name" value="ABM"/>
    <property type="match status" value="1"/>
</dbReference>
<protein>
    <submittedName>
        <fullName evidence="2">Quinol monooxygenase YgiN</fullName>
    </submittedName>
</protein>
<dbReference type="Proteomes" id="UP000182054">
    <property type="component" value="Unassembled WGS sequence"/>
</dbReference>
<gene>
    <name evidence="2" type="ORF">SAMN05444374_102142</name>
</gene>
<organism evidence="2 3">
    <name type="scientific">Rhodococcoides kroppenstedtii</name>
    <dbReference type="NCBI Taxonomy" id="293050"/>
    <lineage>
        <taxon>Bacteria</taxon>
        <taxon>Bacillati</taxon>
        <taxon>Actinomycetota</taxon>
        <taxon>Actinomycetes</taxon>
        <taxon>Mycobacteriales</taxon>
        <taxon>Nocardiaceae</taxon>
        <taxon>Rhodococcoides</taxon>
    </lineage>
</organism>
<dbReference type="Pfam" id="PF03992">
    <property type="entry name" value="ABM"/>
    <property type="match status" value="1"/>
</dbReference>
<evidence type="ECO:0000259" key="1">
    <source>
        <dbReference type="PROSITE" id="PS51725"/>
    </source>
</evidence>
<sequence length="97" mass="10587">MAVTALLEVRLDPDRLPEAHRVLAETLVATRGFDGCLDVKVTADVDDPAHVVVVETWESREHDAAYRAFRASPEGRSELGTVLVAAPTLTVLEHLDI</sequence>
<dbReference type="RefSeq" id="WP_068363704.1">
    <property type="nucleotide sequence ID" value="NZ_FOJN01000002.1"/>
</dbReference>
<feature type="domain" description="ABM" evidence="1">
    <location>
        <begin position="3"/>
        <end position="92"/>
    </location>
</feature>
<dbReference type="GeneID" id="85484613"/>
<accession>A0A1I0SQU7</accession>
<dbReference type="EMBL" id="FOJN01000002">
    <property type="protein sequence ID" value="SFA41852.1"/>
    <property type="molecule type" value="Genomic_DNA"/>
</dbReference>
<dbReference type="Gene3D" id="3.30.70.100">
    <property type="match status" value="1"/>
</dbReference>
<evidence type="ECO:0000313" key="2">
    <source>
        <dbReference type="EMBL" id="SFA41852.1"/>
    </source>
</evidence>
<evidence type="ECO:0000313" key="3">
    <source>
        <dbReference type="Proteomes" id="UP000182054"/>
    </source>
</evidence>
<dbReference type="GO" id="GO:0004497">
    <property type="term" value="F:monooxygenase activity"/>
    <property type="evidence" value="ECO:0007669"/>
    <property type="project" value="UniProtKB-KW"/>
</dbReference>
<proteinExistence type="predicted"/>
<reference evidence="2 3" key="1">
    <citation type="submission" date="2016-10" db="EMBL/GenBank/DDBJ databases">
        <authorList>
            <person name="de Groot N.N."/>
        </authorList>
    </citation>
    <scope>NUCLEOTIDE SEQUENCE [LARGE SCALE GENOMIC DNA]</scope>
    <source>
        <strain evidence="2 3">DSM 44908</strain>
    </source>
</reference>
<dbReference type="AlphaFoldDB" id="A0A1I0SQU7"/>
<dbReference type="InterPro" id="IPR007138">
    <property type="entry name" value="ABM_dom"/>
</dbReference>
<keyword evidence="2" id="KW-0503">Monooxygenase</keyword>
<dbReference type="SUPFAM" id="SSF54909">
    <property type="entry name" value="Dimeric alpha+beta barrel"/>
    <property type="match status" value="1"/>
</dbReference>
<dbReference type="InterPro" id="IPR011008">
    <property type="entry name" value="Dimeric_a/b-barrel"/>
</dbReference>
<name>A0A1I0SQU7_9NOCA</name>
<dbReference type="OrthoDB" id="7867302at2"/>